<dbReference type="EMBL" id="MFDO01000018">
    <property type="protein sequence ID" value="OGE65427.1"/>
    <property type="molecule type" value="Genomic_DNA"/>
</dbReference>
<gene>
    <name evidence="2" type="ORF">A3B49_00890</name>
</gene>
<organism evidence="2 3">
    <name type="scientific">Candidatus Daviesbacteria bacterium RIFCSPLOWO2_01_FULL_40_24</name>
    <dbReference type="NCBI Taxonomy" id="1797787"/>
    <lineage>
        <taxon>Bacteria</taxon>
        <taxon>Candidatus Daviesiibacteriota</taxon>
    </lineage>
</organism>
<protein>
    <submittedName>
        <fullName evidence="2">Glycosyl transferase</fullName>
    </submittedName>
</protein>
<dbReference type="AlphaFoldDB" id="A0A1F5MJ73"/>
<comment type="caution">
    <text evidence="2">The sequence shown here is derived from an EMBL/GenBank/DDBJ whole genome shotgun (WGS) entry which is preliminary data.</text>
</comment>
<dbReference type="Pfam" id="PF00535">
    <property type="entry name" value="Glycos_transf_2"/>
    <property type="match status" value="1"/>
</dbReference>
<reference evidence="2 3" key="1">
    <citation type="journal article" date="2016" name="Nat. Commun.">
        <title>Thousands of microbial genomes shed light on interconnected biogeochemical processes in an aquifer system.</title>
        <authorList>
            <person name="Anantharaman K."/>
            <person name="Brown C.T."/>
            <person name="Hug L.A."/>
            <person name="Sharon I."/>
            <person name="Castelle C.J."/>
            <person name="Probst A.J."/>
            <person name="Thomas B.C."/>
            <person name="Singh A."/>
            <person name="Wilkins M.J."/>
            <person name="Karaoz U."/>
            <person name="Brodie E.L."/>
            <person name="Williams K.H."/>
            <person name="Hubbard S.S."/>
            <person name="Banfield J.F."/>
        </authorList>
    </citation>
    <scope>NUCLEOTIDE SEQUENCE [LARGE SCALE GENOMIC DNA]</scope>
</reference>
<dbReference type="GO" id="GO:0016740">
    <property type="term" value="F:transferase activity"/>
    <property type="evidence" value="ECO:0007669"/>
    <property type="project" value="UniProtKB-KW"/>
</dbReference>
<proteinExistence type="predicted"/>
<feature type="domain" description="Glycosyltransferase 2-like" evidence="1">
    <location>
        <begin position="4"/>
        <end position="174"/>
    </location>
</feature>
<evidence type="ECO:0000313" key="3">
    <source>
        <dbReference type="Proteomes" id="UP000178017"/>
    </source>
</evidence>
<dbReference type="CDD" id="cd04179">
    <property type="entry name" value="DPM_DPG-synthase_like"/>
    <property type="match status" value="1"/>
</dbReference>
<dbReference type="Gene3D" id="3.90.550.10">
    <property type="entry name" value="Spore Coat Polysaccharide Biosynthesis Protein SpsA, Chain A"/>
    <property type="match status" value="1"/>
</dbReference>
<accession>A0A1F5MJ73</accession>
<dbReference type="SUPFAM" id="SSF53448">
    <property type="entry name" value="Nucleotide-diphospho-sugar transferases"/>
    <property type="match status" value="1"/>
</dbReference>
<dbReference type="PANTHER" id="PTHR48090:SF7">
    <property type="entry name" value="RFBJ PROTEIN"/>
    <property type="match status" value="1"/>
</dbReference>
<sequence length="236" mass="27187">MKISIIVPVFNEEKTILTVLNKLLSLQFPKMIMKEIIVVDDGSTDSTKKLLKNFQIKDLKIVIFKHNRGKGAAIREGFKRAKGDIIAIQDADLEYNPQDLLRLVKPILDGTALVVYGNRFAKYPLRIWGKERTILPAHWMGNKILTGLTNLLYGVRLSDMETCYKMVSKEVLSHLRLVSSRFEIEPEITAKILKKGFQILEIPIKVKPRTHIQGKKLHWHDGIKAVWTLIKYRFLD</sequence>
<keyword evidence="2" id="KW-0808">Transferase</keyword>
<evidence type="ECO:0000259" key="1">
    <source>
        <dbReference type="Pfam" id="PF00535"/>
    </source>
</evidence>
<name>A0A1F5MJ73_9BACT</name>
<dbReference type="PANTHER" id="PTHR48090">
    <property type="entry name" value="UNDECAPRENYL-PHOSPHATE 4-DEOXY-4-FORMAMIDO-L-ARABINOSE TRANSFERASE-RELATED"/>
    <property type="match status" value="1"/>
</dbReference>
<dbReference type="InterPro" id="IPR029044">
    <property type="entry name" value="Nucleotide-diphossugar_trans"/>
</dbReference>
<evidence type="ECO:0000313" key="2">
    <source>
        <dbReference type="EMBL" id="OGE65427.1"/>
    </source>
</evidence>
<dbReference type="InterPro" id="IPR001173">
    <property type="entry name" value="Glyco_trans_2-like"/>
</dbReference>
<dbReference type="Proteomes" id="UP000178017">
    <property type="component" value="Unassembled WGS sequence"/>
</dbReference>
<dbReference type="InterPro" id="IPR050256">
    <property type="entry name" value="Glycosyltransferase_2"/>
</dbReference>